<sequence length="2119" mass="238233">MASNPVGRSLYQDHVSCINVQRGSVVLDNLNIKESALDELDLPVKVKAGHISKLVLKIPWTNLYTEPVIAEIDGIYALAVPNIGVKYDAKKEEKILQDIKQKKLAQIEEAKKLEAERRQPKEVKKDTFAEKLTTQIVKNLQVKVNNIHVRYEDCYTNPARPFSFGITLQELLFQTTDEEWNPCIIKEAVTQIYKLVKLDSLSIYWNCYSNLLNQEESSVILDSLRSNIAGHGAKPEYQYVVRPISSVAHLRLHTKPEQKEFSIPKIGLTVVFDEIAIGLSKDQYDDILEMMESLERMTLLSVYRKYRPDKPLSGNTVLWWHYAYDSVLNETVRRRRQMWSWHHIAEHRKIMKTYREAYLIKLDKKLSAAVQKILDNSEKQLDVFNITLMRQQAEVQAAKQGAQRKESSSKSWFSGLFGKRKSSDSLEEEIKPGEMQEKFYELYTAEEKAKLYNAIGYEENEMTLVYPKEYEAVKVVTKFRNVAIFLRDRQSKQHQLLKLQLKDVYSYFGQRPAAGAIHLDAKIDRMVVSGTPQNDAAPRLITSQIQDAKEQIYSLANLSIATNPLDGLCDTRIRFKGRPLEIVYDAVTINKLAEFFKPPKSVELKQLSQAAMSKFDEIKEQSTAGIQHALQQHKYTDIGVDLMPSIIIVPEGGLMKNDVRKLILDLGQLTVVSSKHDTSIDPQLELAEKLKKAYDRFDIRLQRMQLLLANPGENWQLACTAGQSPQHVLSPMDILLDIRVCIFDKDPRMAKTKVHGVLPNLSLRISDKRVHEIMTLALSIPLPESAPVDEEPETEMFKGPSDLPASLTALSTSRIVNTAIIATAEHTDKERAPELRRLSSVEYTNMTDMELNFEIKEMVAVLSQRQGDTEIPVLKLMVESVGTEVQMRRFDMLVDAHIGTVYAQHLKYQSVSSGPLINLVNTPSVGEDQKLLSVTFLQAKKTGPEFSTLYRNIEKNIQVNFSAVEILLHQRAILDLMELANSLVPPSTDDSQQSKNLSDDKAEAGSSLELWKEKEKGSKKRKEDPNLINLKVTVVLSKFSVGVCNDERLITNVQIKGICAEVAIQQARTTVSAILRETTVFDPDPHTRYHRILCIEGSNVLKAGAVVYNGGTAGNKYSDMSCFDTGVDVEIGCIKVFFVNKFISDLLGFMDNFQAAKDQMQKAGQVAAQVGMDTVQSLQETATRLLLKVNMKAPVIVVPQNSTSSNTLMLDFGQLSITNSFKLAGKLSPNNVPAILEEMNIVLTSLKLSRALMKGDTDISAECLILEPLTVSLQMRRNLSASWYHESPELELCGALEPLNVRLSQGDFGTMMQILNENLREGQPQASTKSNAVASSHSPETVVPSVSTTSKMLTEMEKHRPEVYVRIKVDVQLKGVIAVFYSGDTVLTSGICKREPSSSLGKFELVSMSAVAIIMSNDALKAKVSLNDLILDDLRLSKRTGITRMIERSKSGRNHSSDMVCVDFQQDAEKCLNVKISISSLYICVCVEFLMSLANFFTQGLGEISDTMQSGLTPPVHSDQKQELQIMEVVLEMEKPEIILIEDQMNQSTKSLAVDLALSFRLIQTPEVQKINAGINGIQVFMCTFDSRHIPSHQILVPFDISVVSSAPYGQNHHVDVTFSDIVLVISPSILTTISLISRGLTPESSQGELLIQHVPFNKFLTFALWYDWHADSWHPCTHTQLLFKRKFLNATCIGQVCFLLFCQMVVSIPSIVIELEGGIGNRTVPLLILESKFWAQVHNWSTQLSVEGSLDVEIGYYNEKRAVWEPLLEPVTEEGKTRRWALDIEVLKNEDTLPLPDESDDDEQEIVQVLQSKMIITVSSSDALQLTVTKSCLDMLTNLGKAFNDAYNLVGITEKKQKAHAPFVFVNNTGLEILLKLDPSFEPPENASQGRVKLPPDASLSVYNRKEAGGAVRASMIKATQEGDERKIIFQVEEFGATREVTIKRAEKRLFQINQRSHHGDVWSIVCVTDCSLGQKVLYLRSIVQIKNSLHYAVEVFYEGDTELQSCGVAHPHSVFSMPLKAVYSLSSELYFRPCIGSYELSMEPFNWRSAENSGLVQISCPDIQKGFSACYFNIEAEVEKIFFESGEEKNAKSFFFHLQPTVIPTIYCPLQSAIFWR</sequence>
<dbReference type="InterPro" id="IPR009543">
    <property type="entry name" value="VPS13_VAB"/>
</dbReference>
<name>A0A2T7PSE2_POMCA</name>
<feature type="region of interest" description="Disordered" evidence="4">
    <location>
        <begin position="985"/>
        <end position="1017"/>
    </location>
</feature>
<organism evidence="8 9">
    <name type="scientific">Pomacea canaliculata</name>
    <name type="common">Golden apple snail</name>
    <dbReference type="NCBI Taxonomy" id="400727"/>
    <lineage>
        <taxon>Eukaryota</taxon>
        <taxon>Metazoa</taxon>
        <taxon>Spiralia</taxon>
        <taxon>Lophotrochozoa</taxon>
        <taxon>Mollusca</taxon>
        <taxon>Gastropoda</taxon>
        <taxon>Caenogastropoda</taxon>
        <taxon>Architaenioglossa</taxon>
        <taxon>Ampullarioidea</taxon>
        <taxon>Ampullariidae</taxon>
        <taxon>Pomacea</taxon>
    </lineage>
</organism>
<evidence type="ECO:0000259" key="7">
    <source>
        <dbReference type="Pfam" id="PF25036"/>
    </source>
</evidence>
<dbReference type="GO" id="GO:0006623">
    <property type="term" value="P:protein targeting to vacuole"/>
    <property type="evidence" value="ECO:0007669"/>
    <property type="project" value="TreeGrafter"/>
</dbReference>
<feature type="domain" description="Vacuolar protein sorting-associated protein 13 VPS13 adaptor binding" evidence="7">
    <location>
        <begin position="1920"/>
        <end position="2082"/>
    </location>
</feature>
<dbReference type="InterPro" id="IPR026847">
    <property type="entry name" value="VPS13"/>
</dbReference>
<accession>A0A2T7PSE2</accession>
<reference evidence="8 9" key="1">
    <citation type="submission" date="2018-04" db="EMBL/GenBank/DDBJ databases">
        <title>The genome of golden apple snail Pomacea canaliculata provides insight into stress tolerance and invasive adaptation.</title>
        <authorList>
            <person name="Liu C."/>
            <person name="Liu B."/>
            <person name="Ren Y."/>
            <person name="Zhang Y."/>
            <person name="Wang H."/>
            <person name="Li S."/>
            <person name="Jiang F."/>
            <person name="Yin L."/>
            <person name="Zhang G."/>
            <person name="Qian W."/>
            <person name="Fan W."/>
        </authorList>
    </citation>
    <scope>NUCLEOTIDE SEQUENCE [LARGE SCALE GENOMIC DNA]</scope>
    <source>
        <strain evidence="8">SZHN2017</strain>
        <tissue evidence="8">Muscle</tissue>
    </source>
</reference>
<comment type="similarity">
    <text evidence="1">Belongs to the VPS13 family.</text>
</comment>
<evidence type="ECO:0000256" key="1">
    <source>
        <dbReference type="ARBA" id="ARBA00006545"/>
    </source>
</evidence>
<dbReference type="InterPro" id="IPR056747">
    <property type="entry name" value="VPS13-like_M"/>
</dbReference>
<proteinExistence type="inferred from homology"/>
<evidence type="ECO:0000256" key="4">
    <source>
        <dbReference type="SAM" id="MobiDB-lite"/>
    </source>
</evidence>
<dbReference type="Pfam" id="PF25036">
    <property type="entry name" value="VPS13_VAB"/>
    <property type="match status" value="1"/>
</dbReference>
<dbReference type="EMBL" id="PZQS01000002">
    <property type="protein sequence ID" value="PVD36339.1"/>
    <property type="molecule type" value="Genomic_DNA"/>
</dbReference>
<gene>
    <name evidence="8" type="ORF">C0Q70_03318</name>
</gene>
<evidence type="ECO:0000259" key="5">
    <source>
        <dbReference type="Pfam" id="PF12624"/>
    </source>
</evidence>
<feature type="region of interest" description="Disordered" evidence="4">
    <location>
        <begin position="1321"/>
        <end position="1348"/>
    </location>
</feature>
<dbReference type="PANTHER" id="PTHR16166">
    <property type="entry name" value="VACUOLAR PROTEIN SORTING-ASSOCIATED PROTEIN VPS13"/>
    <property type="match status" value="1"/>
</dbReference>
<dbReference type="Proteomes" id="UP000245119">
    <property type="component" value="Linkage Group LG2"/>
</dbReference>
<dbReference type="OrthoDB" id="428159at2759"/>
<evidence type="ECO:0000313" key="8">
    <source>
        <dbReference type="EMBL" id="PVD36339.1"/>
    </source>
</evidence>
<protein>
    <recommendedName>
        <fullName evidence="10">Vacuolar protein sorting 13 homolog C</fullName>
    </recommendedName>
</protein>
<evidence type="ECO:0008006" key="10">
    <source>
        <dbReference type="Google" id="ProtNLM"/>
    </source>
</evidence>
<evidence type="ECO:0000256" key="2">
    <source>
        <dbReference type="ARBA" id="ARBA00022448"/>
    </source>
</evidence>
<evidence type="ECO:0000259" key="6">
    <source>
        <dbReference type="Pfam" id="PF25033"/>
    </source>
</evidence>
<feature type="domain" description="VPS13-like middle region" evidence="6">
    <location>
        <begin position="1043"/>
        <end position="1845"/>
    </location>
</feature>
<evidence type="ECO:0000256" key="3">
    <source>
        <dbReference type="ARBA" id="ARBA00023055"/>
    </source>
</evidence>
<dbReference type="Pfam" id="PF12624">
    <property type="entry name" value="VPS13_N"/>
    <property type="match status" value="1"/>
</dbReference>
<dbReference type="GO" id="GO:0045053">
    <property type="term" value="P:protein retention in Golgi apparatus"/>
    <property type="evidence" value="ECO:0007669"/>
    <property type="project" value="TreeGrafter"/>
</dbReference>
<comment type="caution">
    <text evidence="8">The sequence shown here is derived from an EMBL/GenBank/DDBJ whole genome shotgun (WGS) entry which is preliminary data.</text>
</comment>
<dbReference type="GO" id="GO:0006869">
    <property type="term" value="P:lipid transport"/>
    <property type="evidence" value="ECO:0007669"/>
    <property type="project" value="UniProtKB-KW"/>
</dbReference>
<feature type="domain" description="Chorein N-terminal" evidence="5">
    <location>
        <begin position="18"/>
        <end position="782"/>
    </location>
</feature>
<evidence type="ECO:0000313" key="9">
    <source>
        <dbReference type="Proteomes" id="UP000245119"/>
    </source>
</evidence>
<feature type="compositionally biased region" description="Polar residues" evidence="4">
    <location>
        <begin position="1324"/>
        <end position="1348"/>
    </location>
</feature>
<keyword evidence="3" id="KW-0445">Lipid transport</keyword>
<dbReference type="Pfam" id="PF25033">
    <property type="entry name" value="VPS13_M"/>
    <property type="match status" value="1"/>
</dbReference>
<keyword evidence="9" id="KW-1185">Reference proteome</keyword>
<dbReference type="InterPro" id="IPR026854">
    <property type="entry name" value="VPS13_N"/>
</dbReference>
<keyword evidence="2" id="KW-0813">Transport</keyword>
<dbReference type="PANTHER" id="PTHR16166:SF93">
    <property type="entry name" value="INTERMEMBRANE LIPID TRANSFER PROTEIN VPS13"/>
    <property type="match status" value="1"/>
</dbReference>
<dbReference type="STRING" id="400727.A0A2T7PSE2"/>
<feature type="compositionally biased region" description="Polar residues" evidence="4">
    <location>
        <begin position="985"/>
        <end position="996"/>
    </location>
</feature>